<dbReference type="HOGENOM" id="CLU_2559042_0_0_1"/>
<dbReference type="Proteomes" id="UP000001055">
    <property type="component" value="Unassembled WGS sequence"/>
</dbReference>
<evidence type="ECO:0000313" key="2">
    <source>
        <dbReference type="Proteomes" id="UP000001055"/>
    </source>
</evidence>
<dbReference type="GeneID" id="5979973"/>
<dbReference type="RefSeq" id="XP_001803060.1">
    <property type="nucleotide sequence ID" value="XM_001803008.1"/>
</dbReference>
<proteinExistence type="predicted"/>
<dbReference type="EMBL" id="CH445348">
    <property type="protein sequence ID" value="EAT79642.1"/>
    <property type="molecule type" value="Genomic_DNA"/>
</dbReference>
<name>Q0U5X2_PHANO</name>
<dbReference type="KEGG" id="pno:SNOG_12842"/>
<dbReference type="InParanoid" id="Q0U5X2"/>
<protein>
    <submittedName>
        <fullName evidence="1">Uncharacterized protein</fullName>
    </submittedName>
</protein>
<evidence type="ECO:0000313" key="1">
    <source>
        <dbReference type="EMBL" id="EAT79642.1"/>
    </source>
</evidence>
<accession>Q0U5X2</accession>
<gene>
    <name evidence="1" type="ORF">SNOG_12842</name>
</gene>
<sequence length="82" mass="9095">MCLESSVQDYLGPKVSVVGTSRDTVDHTSGVQLLKNARIRMVFSQAFLRMDERGNAKPFLVLSEIAAVRMADPNGRQARIFP</sequence>
<reference evidence="2" key="1">
    <citation type="journal article" date="2007" name="Plant Cell">
        <title>Dothideomycete-plant interactions illuminated by genome sequencing and EST analysis of the wheat pathogen Stagonospora nodorum.</title>
        <authorList>
            <person name="Hane J.K."/>
            <person name="Lowe R.G."/>
            <person name="Solomon P.S."/>
            <person name="Tan K.C."/>
            <person name="Schoch C.L."/>
            <person name="Spatafora J.W."/>
            <person name="Crous P.W."/>
            <person name="Kodira C."/>
            <person name="Birren B.W."/>
            <person name="Galagan J.E."/>
            <person name="Torriani S.F."/>
            <person name="McDonald B.A."/>
            <person name="Oliver R.P."/>
        </authorList>
    </citation>
    <scope>NUCLEOTIDE SEQUENCE [LARGE SCALE GENOMIC DNA]</scope>
    <source>
        <strain evidence="2">SN15 / ATCC MYA-4574 / FGSC 10173</strain>
    </source>
</reference>
<dbReference type="AlphaFoldDB" id="Q0U5X2"/>
<organism evidence="1 2">
    <name type="scientific">Phaeosphaeria nodorum (strain SN15 / ATCC MYA-4574 / FGSC 10173)</name>
    <name type="common">Glume blotch fungus</name>
    <name type="synonym">Parastagonospora nodorum</name>
    <dbReference type="NCBI Taxonomy" id="321614"/>
    <lineage>
        <taxon>Eukaryota</taxon>
        <taxon>Fungi</taxon>
        <taxon>Dikarya</taxon>
        <taxon>Ascomycota</taxon>
        <taxon>Pezizomycotina</taxon>
        <taxon>Dothideomycetes</taxon>
        <taxon>Pleosporomycetidae</taxon>
        <taxon>Pleosporales</taxon>
        <taxon>Pleosporineae</taxon>
        <taxon>Phaeosphaeriaceae</taxon>
        <taxon>Parastagonospora</taxon>
    </lineage>
</organism>